<dbReference type="Pfam" id="PF20398">
    <property type="entry name" value="DUF6691"/>
    <property type="match status" value="1"/>
</dbReference>
<gene>
    <name evidence="2" type="ORF">HH303_08035</name>
</gene>
<dbReference type="AlphaFoldDB" id="A0A7Y0DZF8"/>
<protein>
    <submittedName>
        <fullName evidence="2">YeeE/YedE family protein</fullName>
    </submittedName>
</protein>
<evidence type="ECO:0000313" key="3">
    <source>
        <dbReference type="Proteomes" id="UP000539372"/>
    </source>
</evidence>
<reference evidence="2 3" key="1">
    <citation type="submission" date="2020-04" db="EMBL/GenBank/DDBJ databases">
        <title>Rhodospirillaceae bacterium KN72 isolated from deep sea.</title>
        <authorList>
            <person name="Zhang D.-C."/>
        </authorList>
    </citation>
    <scope>NUCLEOTIDE SEQUENCE [LARGE SCALE GENOMIC DNA]</scope>
    <source>
        <strain evidence="2 3">KN72</strain>
    </source>
</reference>
<evidence type="ECO:0000256" key="1">
    <source>
        <dbReference type="SAM" id="Phobius"/>
    </source>
</evidence>
<dbReference type="RefSeq" id="WP_169624714.1">
    <property type="nucleotide sequence ID" value="NZ_JABBNT010000002.1"/>
</dbReference>
<keyword evidence="1" id="KW-0812">Transmembrane</keyword>
<keyword evidence="1" id="KW-0472">Membrane</keyword>
<feature type="transmembrane region" description="Helical" evidence="1">
    <location>
        <begin position="117"/>
        <end position="135"/>
    </location>
</feature>
<feature type="transmembrane region" description="Helical" evidence="1">
    <location>
        <begin position="43"/>
        <end position="61"/>
    </location>
</feature>
<keyword evidence="3" id="KW-1185">Reference proteome</keyword>
<accession>A0A7Y0DZF8</accession>
<name>A0A7Y0DZF8_9PROT</name>
<evidence type="ECO:0000313" key="2">
    <source>
        <dbReference type="EMBL" id="NMM44425.1"/>
    </source>
</evidence>
<proteinExistence type="predicted"/>
<dbReference type="EMBL" id="JABBNT010000002">
    <property type="protein sequence ID" value="NMM44425.1"/>
    <property type="molecule type" value="Genomic_DNA"/>
</dbReference>
<organism evidence="2 3">
    <name type="scientific">Pacificispira spongiicola</name>
    <dbReference type="NCBI Taxonomy" id="2729598"/>
    <lineage>
        <taxon>Bacteria</taxon>
        <taxon>Pseudomonadati</taxon>
        <taxon>Pseudomonadota</taxon>
        <taxon>Alphaproteobacteria</taxon>
        <taxon>Rhodospirillales</taxon>
        <taxon>Rhodospirillaceae</taxon>
        <taxon>Pacificispira</taxon>
    </lineage>
</organism>
<dbReference type="InterPro" id="IPR046513">
    <property type="entry name" value="DUF6691"/>
</dbReference>
<comment type="caution">
    <text evidence="2">The sequence shown here is derived from an EMBL/GenBank/DDBJ whole genome shotgun (WGS) entry which is preliminary data.</text>
</comment>
<sequence length="137" mass="14103">MKSVLTSLISGLLFGAGLAISGMMNPAKVVGFLDMLGNWDPSLAFVMGGALAVSFISYRLAAARSAPLFATAFQTPTQKQIDPRLIAGAVLFGLGWGIAGLCPGPAVAALVTGTTDILIFVGAMLGGMLVYRVVLER</sequence>
<dbReference type="Proteomes" id="UP000539372">
    <property type="component" value="Unassembled WGS sequence"/>
</dbReference>
<keyword evidence="1" id="KW-1133">Transmembrane helix</keyword>
<feature type="transmembrane region" description="Helical" evidence="1">
    <location>
        <begin position="85"/>
        <end position="111"/>
    </location>
</feature>